<proteinExistence type="predicted"/>
<feature type="chain" id="PRO_5015005724" evidence="1">
    <location>
        <begin position="19"/>
        <end position="74"/>
    </location>
</feature>
<reference evidence="2" key="1">
    <citation type="submission" date="2018-01" db="EMBL/GenBank/DDBJ databases">
        <title>An insight into the sialome of Amazonian anophelines.</title>
        <authorList>
            <person name="Ribeiro J.M."/>
            <person name="Scarpassa V."/>
            <person name="Calvo E."/>
        </authorList>
    </citation>
    <scope>NUCLEOTIDE SEQUENCE</scope>
</reference>
<dbReference type="EMBL" id="GGFL01011542">
    <property type="protein sequence ID" value="MBW75720.1"/>
    <property type="molecule type" value="Transcribed_RNA"/>
</dbReference>
<evidence type="ECO:0000256" key="1">
    <source>
        <dbReference type="SAM" id="SignalP"/>
    </source>
</evidence>
<accession>A0A2M4DDP4</accession>
<name>A0A2M4DDP4_ANODA</name>
<sequence>MALCVFALQLLNMSALVGRLVCRGRWLVGLMLLSEGGGAGESESNDQHMIMIFTCSLACLVVPFVDGPPMCRQA</sequence>
<dbReference type="AlphaFoldDB" id="A0A2M4DDP4"/>
<feature type="signal peptide" evidence="1">
    <location>
        <begin position="1"/>
        <end position="18"/>
    </location>
</feature>
<protein>
    <submittedName>
        <fullName evidence="2">Putative secreted protein</fullName>
    </submittedName>
</protein>
<keyword evidence="1" id="KW-0732">Signal</keyword>
<organism evidence="2">
    <name type="scientific">Anopheles darlingi</name>
    <name type="common">Mosquito</name>
    <dbReference type="NCBI Taxonomy" id="43151"/>
    <lineage>
        <taxon>Eukaryota</taxon>
        <taxon>Metazoa</taxon>
        <taxon>Ecdysozoa</taxon>
        <taxon>Arthropoda</taxon>
        <taxon>Hexapoda</taxon>
        <taxon>Insecta</taxon>
        <taxon>Pterygota</taxon>
        <taxon>Neoptera</taxon>
        <taxon>Endopterygota</taxon>
        <taxon>Diptera</taxon>
        <taxon>Nematocera</taxon>
        <taxon>Culicoidea</taxon>
        <taxon>Culicidae</taxon>
        <taxon>Anophelinae</taxon>
        <taxon>Anopheles</taxon>
    </lineage>
</organism>
<evidence type="ECO:0000313" key="2">
    <source>
        <dbReference type="EMBL" id="MBW75720.1"/>
    </source>
</evidence>